<feature type="domain" description="Ig-like" evidence="10">
    <location>
        <begin position="1127"/>
        <end position="1215"/>
    </location>
</feature>
<dbReference type="FunFam" id="2.60.40.10:FF:001089">
    <property type="entry name" value="Titin novex-3"/>
    <property type="match status" value="1"/>
</dbReference>
<feature type="domain" description="Ig-like" evidence="10">
    <location>
        <begin position="1969"/>
        <end position="2057"/>
    </location>
</feature>
<feature type="domain" description="Ig-like" evidence="10">
    <location>
        <begin position="1499"/>
        <end position="1588"/>
    </location>
</feature>
<dbReference type="SMART" id="SM00060">
    <property type="entry name" value="FN3"/>
    <property type="match status" value="5"/>
</dbReference>
<feature type="region of interest" description="Disordered" evidence="9">
    <location>
        <begin position="3349"/>
        <end position="3374"/>
    </location>
</feature>
<feature type="domain" description="Ig-like" evidence="10">
    <location>
        <begin position="2698"/>
        <end position="2788"/>
    </location>
</feature>
<dbReference type="SMART" id="SM00409">
    <property type="entry name" value="IG"/>
    <property type="match status" value="35"/>
</dbReference>
<evidence type="ECO:0000256" key="9">
    <source>
        <dbReference type="SAM" id="MobiDB-lite"/>
    </source>
</evidence>
<feature type="domain" description="Ig-like" evidence="10">
    <location>
        <begin position="1689"/>
        <end position="1777"/>
    </location>
</feature>
<reference evidence="12" key="3">
    <citation type="submission" date="2025-09" db="UniProtKB">
        <authorList>
            <consortium name="Ensembl"/>
        </authorList>
    </citation>
    <scope>IDENTIFICATION</scope>
</reference>
<feature type="domain" description="Ig-like" evidence="10">
    <location>
        <begin position="2251"/>
        <end position="2339"/>
    </location>
</feature>
<dbReference type="FunFam" id="2.60.40.10:FF:000012">
    <property type="entry name" value="titin isoform X1"/>
    <property type="match status" value="1"/>
</dbReference>
<dbReference type="GO" id="GO:0031430">
    <property type="term" value="C:M band"/>
    <property type="evidence" value="ECO:0007669"/>
    <property type="project" value="TreeGrafter"/>
</dbReference>
<feature type="domain" description="Ig-like" evidence="10">
    <location>
        <begin position="1314"/>
        <end position="1390"/>
    </location>
</feature>
<comment type="subcellular location">
    <subcellularLocation>
        <location evidence="2">Cytoplasm</location>
    </subcellularLocation>
    <subcellularLocation>
        <location evidence="1">Nucleus</location>
    </subcellularLocation>
</comment>
<dbReference type="FunFam" id="2.60.40.10:FF:000127">
    <property type="entry name" value="titin isoform X1"/>
    <property type="match status" value="1"/>
</dbReference>
<evidence type="ECO:0000256" key="5">
    <source>
        <dbReference type="ARBA" id="ARBA00022737"/>
    </source>
</evidence>
<name>A0A9L0JU62_EQUAS</name>
<evidence type="ECO:0000256" key="6">
    <source>
        <dbReference type="ARBA" id="ARBA00023157"/>
    </source>
</evidence>
<feature type="domain" description="Ig-like" evidence="10">
    <location>
        <begin position="2061"/>
        <end position="2150"/>
    </location>
</feature>
<dbReference type="FunFam" id="2.60.40.10:FF:001344">
    <property type="entry name" value="titin isoform X1"/>
    <property type="match status" value="1"/>
</dbReference>
<keyword evidence="5" id="KW-0677">Repeat</keyword>
<dbReference type="PROSITE" id="PS50835">
    <property type="entry name" value="IG_LIKE"/>
    <property type="match status" value="26"/>
</dbReference>
<dbReference type="PANTHER" id="PTHR13817">
    <property type="entry name" value="TITIN"/>
    <property type="match status" value="1"/>
</dbReference>
<evidence type="ECO:0000259" key="10">
    <source>
        <dbReference type="PROSITE" id="PS50835"/>
    </source>
</evidence>
<sequence length="3712" mass="414689">MVGRVETSCDLSVEKIKIIRGLRDLTCTETQNVVFEVELSHSGIDVLWNFKGKEIKPNAKYKIEAHGKIYKLTVLNMMKDDEGEYTFYAGENMTSGKLTVAGGAISKPLTDQTVAESQEAVFECEVANPDSEGEWLRDGKHLPLSKNIRSESDGHKRRLIIAASKLDDIGEYTYKVATSKTSAKLKVEAVKIKKTLKNLTVTETQDAVFTVTLTHPNVKGVQWIRNGVVLESNDKYDVSVKGTTYSLRIKNCAVSDESVYGFKLGRLGASARLHVETVKIIKKPRDVTALENATVAFEVSVSHDTVPVKWFHKNVEIKPSDKHRLVSERKVHKLMLQHISPSDAGEYTAVVGQLECKAKLFVETLHITKTMKNIEVPETKTASFECEVSHFNVPSMWLKNGVEIEMSEKFKIVVQGKLHQLLIMNTSTEDAAEYTFVCGNDQVSATLKVTPIMITSMLKDINAEEKDTITFEVTVNYEGISYKWLKNGVEIKSTDRCQMRTKKLTHSLNIRNVHFGDAAEYTFVAGKATSTATLYVEARHIEFRKHIKDIKVLEKKRAMFECEVSEPDITVQWMKDGQELQIVDRIKIQKEKYVHRLLIPSTRMSDAGQYTVVAGGNMSTANLFVEGRDVRIRSIKKEVQVIEKQRAVVEFEVNEDDVDAHWYKDGIEINFQIQERHQYVVERRIHRMFISETRHSDAGEYTFVAGRNRSSVTLYVNAPEPPQILQELQPVTVQSGKPARFCAVISGRPQPKISWYKEEQLLSTGFKCKFLHDGQEYTLLLIEAFPEDAAVYTCEAKNDYGVATTSASLSVEVPEVVSPDQEMPVYPPAIITPLQDTVTSEGQPARFQCSVSGTDLKVSWYSKDKKIKPSRFFRMTQFEDTYQLEIAEAYPEDEGTYTFAASNAMGQVSSTANLRLEAHESLLHERIEEQIEVEMKAAPVLRRRIEPLEVALGHLAKFTCEIQSAPNVRFQWFKAGRQIYDSDKYSIRSSKYVSSLEILRSQVVDCGEYTCKASNEYGSVSCTATLTVTEAYPPTFYSRPKSVTTFVGKAAKFLCTVLGTPVIETVWQKDGAALSPSPNCKISDAENKHILELSNLTIQDQGVYSCKASNKFGADICQAELIIIDKPHFIKELEPVQSAINKKIHLECQVDEDRKVTVTWKKDGQKLPPGKDFKIYFEDKIASLEIPLAKVKDSGTYVCTASNEAGSSSSSATVTIREPPSFVKKVEPSYLMLPGESARLHCKLKGSPVIQVTWFKNNKELNESNTIRMSFVNSEAVLDITDVKVEDSGSYSCEAVNDVGSDSCSAEIVVKEPPSFIKTLEPADIVRGSNALLQCEVAGTGPFEISWFKDKKQIRSSKKYRLFSQKSLVSLEIFAFNSADVGEYECVVANEVGKCGCLATHLLKEPPTFVKKVDDFTALAGQTVTLQAAVRGSEPISVTWMKGQEIIKEDGKIKMSFSNGVAVLIIPDVQISFGDRYTCLAENEAGSQTSVGELTVKEPAKIIERAELIQVTAGDPATLEYTVTGTPELKPKWYKDGRPLIASKKYRISFKNNVAQLKFYSAELHDSGQYTFEISNEVGSSSCETTFTVLDRDIAPFFTKPLRNVDSIVSGTCRLDCKIAGSLPMRVSWFKDGKEIASSDRYRIAFVEGTASLEISRVDMNDAGNFTCRATNSVGSKDSSGALIVQEPPSFVTKPASKDVLPNSAVCLKSTFQGSTPFTVRWFKGDKELVSGGSCYITKEALESSLELYAVKTSDSGTYTCKISNVAGSVECSANLFVKEPATFVEKLELSQLLKKGDTAELACKVTGTPPIKITWFVNDREIKESSKHRMSFVESSAVLRLTDVATEDSGEYMCEAQNEAGSDHCTGVLIVKEAPYFTKEFKPIEVLKEYDVMLLAEVAGTPPFEITWFKDNTTLRSGRKYKTLIQDQLVSLQILKFVAADAGEYQCRVTNEVGSSTCSARVTLREPPTFVKRIESTSSLRGGTAAFQATLKGSLPITVTWLKDNDEITEDENIRMTFENNVASLYLSGIEVKHDGKYVCQAKNDAGIQRCSALLSVKEPATITEEAVSIDVTQGDPATLQVKFSGTKEITAKWFKGGQELTLGQKYKISVTDTVSILKIISTEKKDSGEYTFEVQNDVGRSSCRASINVLDLIIPPSFTKKLKKMDSIKGSSIDLECIVAGSHPISIQWFKDDQEISASEKYKYSFHDNTAFLEISHLEGTDSGTYTCSATNKAGHNQCSGHLTVKEPPYFVEKPQSQDVNPNTRVQLKALVGGTAPMTIKWFKDNKELHSGAARSVWKDDTSTILELFSAKAADSGTYICQLSNDVGTVTSKVTLFVKEPPVEFTKPLEDQTVEEEATAVLECEVSRENAKVKWFKNGTEILKSKKYEIVADGRVRKLIIHGCTPEDIKTYTCDAKDFKTSCNLNVVPPHVEFLRPLTDLRVKEKEMARFECELSRENAKVHWFKDGAEIKKGKKYDIISKGAVRILVINKCLLDDEAEYSCEVRTARTSGMLTVVEEEAVFTKNLTNVDVSETDTIKLVCEVSKPGAEVTWYKGDEEIIETGRYEILTDGRKRILIIQNAHLEDTGNYNCRLPSSRTDGKVKVHELAAEFISKPQNLEILEGEKAEFVCSISKESFEVQWKRDDKTLESGDKYDVIADGKKRILVVKDATLQDMGTYVVMVGAARAAAHLTVIEKLRIIVPLKDTRVKEQQEVIFNCEVNTEGAKAKWFRNDEAIFDSSKYIILQKDLVYTLRIRDARLDDQANYSVSLTNHRGENVKSAANLIVEEEDLRIVEPLKDIETMEKKSVTFWCKVNRLNVTLKWTKNGEEVAFDNRVLYRIDKYKHSLIIKDCGFPDEGEYIVTAGQDKSVAELLIIEAPTEFVEHLEDQTVTEFDDAVFSCQLSREKANVKWYRNGREIKEGKKYKFEKDGSVHRLIIKDCRLDDECEYACGVDDRKSRARLFVEEIPVEIIRPPQDILEAPGTDVVFWAELNKDKVEVQWLKNNMIIVQGDKHQMMSEGKIHRLQICDIRPRDQGEYRFIAKDKEARAKLELAAAPKIKTADQDLVVDVGQPLTMVVPYDAYPKAEAEWFKENEALSSKTVDTTAEKTSFRILEAKKGDKGRYKIVLQNKHGKAEAFINLQVIDVPGPVRNLEVTETLDGEVSLAWEEPLTDGGSKIIGYVVERRDIKRKTWVLATDRADSCEFTVTGLQKGGVEYLFRVSARNRVGTGEPVETANPVEARSRYDVPGPPLNVTITDVNRFGVSLTWEPPEYDGGAEITNYIIELRDKTSIRWDTAMTVKAEDLSATVTDVVEGQEYSFRVRAQNRIGVGKPSAATPFVKVADPIERPSPPVNLSSSDQTQSSVQLTWEPPLKDGGSPILGYIIERCEEGKDEWIRCNKKLVPELTYKVTGLQKGNKYLYRVSAENEAGVSDPSEILGPLTADDAFVEPTMDLSSFKDGLEVIVPNPIKILVPSTGYPRPTATWAFGDKVLEAGDRVKMKTLSAYAELVISPSERPDKGIYTLKLENRVKAISGEIDVNVIARPSAPKELKFDDITRDSVHLTWEPPDDDGGSPLTGYLVEKREVNRKTWTKVIDSVTDLEFTVPDLVQGKEYLFKVCARNKCGPGEPAYVDEPVNMSAPATVPDPPENVKWRDRTAKSIFLTWDPPKYDGGSRIKGYIVEKCPRGSDRWVACGEPVAETKMEVTGLE</sequence>
<feature type="domain" description="Fibronectin type-III" evidence="11">
    <location>
        <begin position="3152"/>
        <end position="3247"/>
    </location>
</feature>
<protein>
    <submittedName>
        <fullName evidence="12">Titin</fullName>
    </submittedName>
</protein>
<dbReference type="GO" id="GO:0005634">
    <property type="term" value="C:nucleus"/>
    <property type="evidence" value="ECO:0007669"/>
    <property type="project" value="UniProtKB-SubCell"/>
</dbReference>
<reference evidence="12" key="2">
    <citation type="submission" date="2025-08" db="UniProtKB">
        <authorList>
            <consortium name="Ensembl"/>
        </authorList>
    </citation>
    <scope>IDENTIFICATION</scope>
</reference>
<dbReference type="CDD" id="cd00096">
    <property type="entry name" value="Ig"/>
    <property type="match status" value="10"/>
</dbReference>
<feature type="domain" description="Ig-like" evidence="10">
    <location>
        <begin position="2521"/>
        <end position="2611"/>
    </location>
</feature>
<dbReference type="CDD" id="cd00063">
    <property type="entry name" value="FN3"/>
    <property type="match status" value="5"/>
</dbReference>
<dbReference type="FunFam" id="2.60.40.10:FF:001350">
    <property type="entry name" value="titin isoform X1"/>
    <property type="match status" value="1"/>
</dbReference>
<dbReference type="PROSITE" id="PS50853">
    <property type="entry name" value="FN3"/>
    <property type="match status" value="5"/>
</dbReference>
<keyword evidence="6" id="KW-1015">Disulfide bond</keyword>
<feature type="domain" description="Ig-like" evidence="10">
    <location>
        <begin position="2612"/>
        <end position="2695"/>
    </location>
</feature>
<feature type="domain" description="Ig-like" evidence="10">
    <location>
        <begin position="1034"/>
        <end position="1122"/>
    </location>
</feature>
<evidence type="ECO:0000313" key="12">
    <source>
        <dbReference type="Ensembl" id="ENSEASP00005053552.1"/>
    </source>
</evidence>
<dbReference type="FunFam" id="2.60.40.10:FF:000147">
    <property type="entry name" value="Myosin light chain kinase"/>
    <property type="match status" value="1"/>
</dbReference>
<feature type="domain" description="Ig-like" evidence="10">
    <location>
        <begin position="722"/>
        <end position="810"/>
    </location>
</feature>
<dbReference type="GeneTree" id="ENSGT01150000286978"/>
<feature type="domain" description="Ig-like" evidence="10">
    <location>
        <begin position="1407"/>
        <end position="1495"/>
    </location>
</feature>
<evidence type="ECO:0000256" key="1">
    <source>
        <dbReference type="ARBA" id="ARBA00004123"/>
    </source>
</evidence>
<dbReference type="InterPro" id="IPR036116">
    <property type="entry name" value="FN3_sf"/>
</dbReference>
<dbReference type="PRINTS" id="PR00014">
    <property type="entry name" value="FNTYPEIII"/>
</dbReference>
<feature type="domain" description="Ig-like" evidence="10">
    <location>
        <begin position="2882"/>
        <end position="2966"/>
    </location>
</feature>
<feature type="domain" description="Ig-like" evidence="10">
    <location>
        <begin position="103"/>
        <end position="186"/>
    </location>
</feature>
<feature type="compositionally biased region" description="Polar residues" evidence="9">
    <location>
        <begin position="3356"/>
        <end position="3370"/>
    </location>
</feature>
<dbReference type="FunFam" id="2.60.40.10:FF:000811">
    <property type="entry name" value="Titin a"/>
    <property type="match status" value="1"/>
</dbReference>
<feature type="domain" description="Ig-like" evidence="10">
    <location>
        <begin position="1781"/>
        <end position="1859"/>
    </location>
</feature>
<reference evidence="12 13" key="1">
    <citation type="journal article" date="2020" name="Nat. Commun.">
        <title>Donkey genomes provide new insights into domestication and selection for coat color.</title>
        <authorList>
            <person name="Wang"/>
            <person name="C."/>
            <person name="Li"/>
            <person name="H."/>
            <person name="Guo"/>
            <person name="Y."/>
            <person name="Huang"/>
            <person name="J."/>
            <person name="Sun"/>
            <person name="Y."/>
            <person name="Min"/>
            <person name="J."/>
            <person name="Wang"/>
            <person name="J."/>
            <person name="Fang"/>
            <person name="X."/>
            <person name="Zhao"/>
            <person name="Z."/>
            <person name="Wang"/>
            <person name="S."/>
            <person name="Zhang"/>
            <person name="Y."/>
            <person name="Liu"/>
            <person name="Q."/>
            <person name="Jiang"/>
            <person name="Q."/>
            <person name="Wang"/>
            <person name="X."/>
            <person name="Guo"/>
            <person name="Y."/>
            <person name="Yang"/>
            <person name="C."/>
            <person name="Wang"/>
            <person name="Y."/>
            <person name="Tian"/>
            <person name="F."/>
            <person name="Zhuang"/>
            <person name="G."/>
            <person name="Fan"/>
            <person name="Y."/>
            <person name="Gao"/>
            <person name="Q."/>
            <person name="Li"/>
            <person name="Y."/>
            <person name="Ju"/>
            <person name="Z."/>
            <person name="Li"/>
            <person name="J."/>
            <person name="Li"/>
            <person name="R."/>
            <person name="Hou"/>
            <person name="M."/>
            <person name="Yang"/>
            <person name="G."/>
            <person name="Liu"/>
            <person name="G."/>
            <person name="Liu"/>
            <person name="W."/>
            <person name="Guo"/>
            <person name="J."/>
            <person name="Pan"/>
            <person name="S."/>
            <person name="Fan"/>
            <person name="G."/>
            <person name="Zhang"/>
            <person name="W."/>
            <person name="Zhang"/>
            <person name="R."/>
            <person name="Yu"/>
            <person name="J."/>
            <person name="Zhang"/>
            <person name="X."/>
            <person name="Yin"/>
            <person name="Q."/>
            <person name="Ji"/>
            <person name="C."/>
            <person name="Jin"/>
            <person name="Y."/>
            <person name="Yue"/>
            <person name="G."/>
            <person name="Liu"/>
            <person name="M."/>
            <person name="Xu"/>
            <person name="J."/>
            <person name="Liu"/>
            <person name="S."/>
            <person name="Jordana"/>
            <person name="J."/>
            <person name="Noce"/>
            <person name="A."/>
            <person name="Amills"/>
            <person name="M."/>
            <person name="Wu"/>
            <person name="D.D."/>
            <person name="Li"/>
            <person name="S."/>
            <person name="Zhou"/>
            <person name="X. and Zhong"/>
            <person name="J."/>
        </authorList>
    </citation>
    <scope>NUCLEOTIDE SEQUENCE [LARGE SCALE GENOMIC DNA]</scope>
</reference>
<feature type="domain" description="Ig-like" evidence="10">
    <location>
        <begin position="541"/>
        <end position="624"/>
    </location>
</feature>
<organism evidence="12 13">
    <name type="scientific">Equus asinus</name>
    <name type="common">Donkey</name>
    <name type="synonym">Equus africanus asinus</name>
    <dbReference type="NCBI Taxonomy" id="9793"/>
    <lineage>
        <taxon>Eukaryota</taxon>
        <taxon>Metazoa</taxon>
        <taxon>Chordata</taxon>
        <taxon>Craniata</taxon>
        <taxon>Vertebrata</taxon>
        <taxon>Euteleostomi</taxon>
        <taxon>Mammalia</taxon>
        <taxon>Eutheria</taxon>
        <taxon>Laurasiatheria</taxon>
        <taxon>Perissodactyla</taxon>
        <taxon>Equidae</taxon>
        <taxon>Equus</taxon>
    </lineage>
</organism>
<feature type="domain" description="Ig-like" evidence="10">
    <location>
        <begin position="1876"/>
        <end position="1964"/>
    </location>
</feature>
<evidence type="ECO:0000256" key="2">
    <source>
        <dbReference type="ARBA" id="ARBA00004496"/>
    </source>
</evidence>
<keyword evidence="7" id="KW-0539">Nucleus</keyword>
<dbReference type="SUPFAM" id="SSF48726">
    <property type="entry name" value="Immunoglobulin"/>
    <property type="match status" value="35"/>
</dbReference>
<feature type="domain" description="Fibronectin type-III" evidence="11">
    <location>
        <begin position="3650"/>
        <end position="3712"/>
    </location>
</feature>
<evidence type="ECO:0000259" key="11">
    <source>
        <dbReference type="PROSITE" id="PS50853"/>
    </source>
</evidence>
<feature type="domain" description="Fibronectin type-III" evidence="11">
    <location>
        <begin position="3550"/>
        <end position="3645"/>
    </location>
</feature>
<dbReference type="InterPro" id="IPR003598">
    <property type="entry name" value="Ig_sub2"/>
</dbReference>
<proteinExistence type="inferred from homology"/>
<keyword evidence="4" id="KW-0963">Cytoplasm</keyword>
<dbReference type="Pfam" id="PF00041">
    <property type="entry name" value="fn3"/>
    <property type="match status" value="5"/>
</dbReference>
<dbReference type="FunFam" id="2.60.40.10:FF:001328">
    <property type="entry name" value="titin isoform X1"/>
    <property type="match status" value="1"/>
</dbReference>
<feature type="domain" description="Ig-like" evidence="10">
    <location>
        <begin position="827"/>
        <end position="915"/>
    </location>
</feature>
<feature type="domain" description="Ig-like" evidence="10">
    <location>
        <begin position="2792"/>
        <end position="2863"/>
    </location>
</feature>
<dbReference type="PANTHER" id="PTHR13817:SF151">
    <property type="entry name" value="TITIN"/>
    <property type="match status" value="1"/>
</dbReference>
<gene>
    <name evidence="12" type="primary">TTN</name>
</gene>
<dbReference type="SUPFAM" id="SSF49265">
    <property type="entry name" value="Fibronectin type III"/>
    <property type="match status" value="3"/>
</dbReference>
<accession>A0A9L0JU62</accession>
<feature type="domain" description="Fibronectin type-III" evidence="11">
    <location>
        <begin position="3253"/>
        <end position="3348"/>
    </location>
</feature>
<dbReference type="FunFam" id="2.60.40.10:FF:001500">
    <property type="entry name" value="Titin a"/>
    <property type="match status" value="1"/>
</dbReference>
<dbReference type="Pfam" id="PF07679">
    <property type="entry name" value="I-set"/>
    <property type="match status" value="35"/>
</dbReference>
<feature type="domain" description="Fibronectin type-III" evidence="11">
    <location>
        <begin position="3354"/>
        <end position="3449"/>
    </location>
</feature>
<dbReference type="Proteomes" id="UP000694387">
    <property type="component" value="Chromosome 4"/>
</dbReference>
<dbReference type="FunFam" id="2.60.40.10:FF:001804">
    <property type="entry name" value="Titin, isoform CRA_a"/>
    <property type="match status" value="1"/>
</dbReference>
<dbReference type="InterPro" id="IPR013106">
    <property type="entry name" value="Ig_V-set"/>
</dbReference>
<evidence type="ECO:0000256" key="4">
    <source>
        <dbReference type="ARBA" id="ARBA00022490"/>
    </source>
</evidence>
<dbReference type="FunFam" id="2.60.40.10:FF:000792">
    <property type="entry name" value="titin isoform X1"/>
    <property type="match status" value="1"/>
</dbReference>
<dbReference type="InterPro" id="IPR007110">
    <property type="entry name" value="Ig-like_dom"/>
</dbReference>
<dbReference type="FunFam" id="2.60.40.10:FF:001082">
    <property type="entry name" value="Titin novex-3"/>
    <property type="match status" value="1"/>
</dbReference>
<evidence type="ECO:0000256" key="7">
    <source>
        <dbReference type="ARBA" id="ARBA00023242"/>
    </source>
</evidence>
<dbReference type="FunFam" id="2.60.40.10:FF:001098">
    <property type="entry name" value="Titin novex-3"/>
    <property type="match status" value="1"/>
</dbReference>
<dbReference type="GO" id="GO:0045214">
    <property type="term" value="P:sarcomere organization"/>
    <property type="evidence" value="ECO:0007669"/>
    <property type="project" value="TreeGrafter"/>
</dbReference>
<keyword evidence="8" id="KW-0393">Immunoglobulin domain</keyword>
<feature type="domain" description="Ig-like" evidence="10">
    <location>
        <begin position="2158"/>
        <end position="2246"/>
    </location>
</feature>
<dbReference type="SMART" id="SM00406">
    <property type="entry name" value="IGv"/>
    <property type="match status" value="5"/>
</dbReference>
<dbReference type="FunFam" id="2.60.40.10:FF:000214">
    <property type="entry name" value="titin isoform X1"/>
    <property type="match status" value="4"/>
</dbReference>
<dbReference type="FunFam" id="2.60.40.10:FF:000050">
    <property type="entry name" value="Titin isoform B"/>
    <property type="match status" value="5"/>
</dbReference>
<dbReference type="Ensembl" id="ENSEAST00005074097.1">
    <property type="protein sequence ID" value="ENSEASP00005053552.1"/>
    <property type="gene ID" value="ENSEASG00005024097.1"/>
</dbReference>
<comment type="similarity">
    <text evidence="3">Belongs to the protein kinase superfamily. CAMK Ser/Thr protein kinase family.</text>
</comment>
<feature type="domain" description="Ig-like" evidence="10">
    <location>
        <begin position="1220"/>
        <end position="1309"/>
    </location>
</feature>
<dbReference type="InterPro" id="IPR036179">
    <property type="entry name" value="Ig-like_dom_sf"/>
</dbReference>
<dbReference type="FunFam" id="2.60.40.10:FF:001434">
    <property type="entry name" value="titin isoform X1"/>
    <property type="match status" value="1"/>
</dbReference>
<keyword evidence="13" id="KW-1185">Reference proteome</keyword>
<dbReference type="InterPro" id="IPR003599">
    <property type="entry name" value="Ig_sub"/>
</dbReference>
<dbReference type="InterPro" id="IPR013783">
    <property type="entry name" value="Ig-like_fold"/>
</dbReference>
<feature type="domain" description="Ig-like" evidence="10">
    <location>
        <begin position="1596"/>
        <end position="1684"/>
    </location>
</feature>
<dbReference type="FunFam" id="2.60.40.10:FF:001116">
    <property type="entry name" value="Titin novex-3"/>
    <property type="match status" value="1"/>
</dbReference>
<dbReference type="InterPro" id="IPR003961">
    <property type="entry name" value="FN3_dom"/>
</dbReference>
<dbReference type="InterPro" id="IPR013098">
    <property type="entry name" value="Ig_I-set"/>
</dbReference>
<evidence type="ECO:0000256" key="8">
    <source>
        <dbReference type="ARBA" id="ARBA00023319"/>
    </source>
</evidence>
<dbReference type="InterPro" id="IPR050964">
    <property type="entry name" value="Striated_Muscle_Regulatory"/>
</dbReference>
<feature type="domain" description="Ig-like" evidence="10">
    <location>
        <begin position="939"/>
        <end position="1027"/>
    </location>
</feature>
<dbReference type="FunFam" id="2.60.40.10:FF:001459">
    <property type="entry name" value="Titin a"/>
    <property type="match status" value="1"/>
</dbReference>
<dbReference type="FunFam" id="2.60.40.10:FF:000022">
    <property type="entry name" value="Cardiac titin"/>
    <property type="match status" value="13"/>
</dbReference>
<dbReference type="SMART" id="SM00408">
    <property type="entry name" value="IGc2"/>
    <property type="match status" value="26"/>
</dbReference>
<dbReference type="Gene3D" id="2.60.40.10">
    <property type="entry name" value="Immunoglobulins"/>
    <property type="match status" value="40"/>
</dbReference>
<evidence type="ECO:0000313" key="13">
    <source>
        <dbReference type="Proteomes" id="UP000694387"/>
    </source>
</evidence>
<feature type="domain" description="Ig-like" evidence="10">
    <location>
        <begin position="2432"/>
        <end position="2517"/>
    </location>
</feature>
<feature type="domain" description="Ig-like" evidence="10">
    <location>
        <begin position="2343"/>
        <end position="2428"/>
    </location>
</feature>
<evidence type="ECO:0000256" key="3">
    <source>
        <dbReference type="ARBA" id="ARBA00006692"/>
    </source>
</evidence>
<dbReference type="FunFam" id="2.60.40.10:FF:001213">
    <property type="entry name" value="titin isoform X1"/>
    <property type="match status" value="1"/>
</dbReference>